<dbReference type="Pfam" id="PF13692">
    <property type="entry name" value="Glyco_trans_1_4"/>
    <property type="match status" value="1"/>
</dbReference>
<dbReference type="NCBIfam" id="NF038011">
    <property type="entry name" value="PelF"/>
    <property type="match status" value="1"/>
</dbReference>
<dbReference type="AlphaFoldDB" id="A0A1H9MC03"/>
<reference evidence="2 3" key="1">
    <citation type="submission" date="2016-10" db="EMBL/GenBank/DDBJ databases">
        <authorList>
            <person name="de Groot N.N."/>
        </authorList>
    </citation>
    <scope>NUCLEOTIDE SEQUENCE [LARGE SCALE GENOMIC DNA]</scope>
    <source>
        <strain evidence="2 3">AR40</strain>
    </source>
</reference>
<dbReference type="SUPFAM" id="SSF53756">
    <property type="entry name" value="UDP-Glycosyltransferase/glycogen phosphorylase"/>
    <property type="match status" value="1"/>
</dbReference>
<accession>A0A1H9MC03</accession>
<dbReference type="eggNOG" id="COG0438">
    <property type="taxonomic scope" value="Bacteria"/>
</dbReference>
<gene>
    <name evidence="2" type="ORF">SAMN04487884_10343</name>
</gene>
<dbReference type="Gene3D" id="3.40.50.2000">
    <property type="entry name" value="Glycogen Phosphorylase B"/>
    <property type="match status" value="2"/>
</dbReference>
<feature type="domain" description="DUF3492" evidence="1">
    <location>
        <begin position="1"/>
        <end position="258"/>
    </location>
</feature>
<dbReference type="PANTHER" id="PTHR12526">
    <property type="entry name" value="GLYCOSYLTRANSFERASE"/>
    <property type="match status" value="1"/>
</dbReference>
<dbReference type="Pfam" id="PF11997">
    <property type="entry name" value="DUF3492"/>
    <property type="match status" value="1"/>
</dbReference>
<dbReference type="InterPro" id="IPR047691">
    <property type="entry name" value="PelF-like"/>
</dbReference>
<dbReference type="EMBL" id="FOGJ01000003">
    <property type="protein sequence ID" value="SER21214.1"/>
    <property type="molecule type" value="Genomic_DNA"/>
</dbReference>
<evidence type="ECO:0000259" key="1">
    <source>
        <dbReference type="Pfam" id="PF11997"/>
    </source>
</evidence>
<dbReference type="OrthoDB" id="9772485at2"/>
<keyword evidence="2" id="KW-0808">Transferase</keyword>
<organism evidence="2 3">
    <name type="scientific">Butyrivibrio fibrisolvens</name>
    <dbReference type="NCBI Taxonomy" id="831"/>
    <lineage>
        <taxon>Bacteria</taxon>
        <taxon>Bacillati</taxon>
        <taxon>Bacillota</taxon>
        <taxon>Clostridia</taxon>
        <taxon>Lachnospirales</taxon>
        <taxon>Lachnospiraceae</taxon>
        <taxon>Butyrivibrio</taxon>
    </lineage>
</organism>
<evidence type="ECO:0000313" key="2">
    <source>
        <dbReference type="EMBL" id="SER21214.1"/>
    </source>
</evidence>
<sequence length="467" mass="53688">MRICLILEGSYPYTHGGVSSWTHQMINAMKEHEFVLWVIGSRASDKGKYFYEVPDNVVKIKEVFLDDALRIKPDRKKLPPMKAEEKEALEALLDCEHPDWEVLLHLFQDRHVNPSSFLMSQEFLDVLEKLCNEKYPYVPFASTFHTMRSMLLPVLYMLMQEVPEADMYHTICTGYAGILAITAGYKTGKPVLLTEHGIYSREREEEIIRAQWVQPAFKRQWIKFFYMLSDAIYTKALKVTSLFDRAMKTQIELGADPSKCSVIPNGIRYERFCDIPLKKEDGIIDFAAVIRIAQIKDVKSLIYAFHELKSKRSDVRLHILGGVDEDEYYEECLNLVDSLGLKDDIIFTGQVDVIEYLRKIDFTVLTSISEGQPLSVLESLAARRPCVTTDVGCCRDLLEGGPGDEFGVAGFLAPPMHREGIASALLKMCRSRQDREKMGIRGQKRVDAYYRHEDMIKRYEELYKSVT</sequence>
<evidence type="ECO:0000313" key="3">
    <source>
        <dbReference type="Proteomes" id="UP000182584"/>
    </source>
</evidence>
<dbReference type="GO" id="GO:0016740">
    <property type="term" value="F:transferase activity"/>
    <property type="evidence" value="ECO:0007669"/>
    <property type="project" value="UniProtKB-KW"/>
</dbReference>
<name>A0A1H9MC03_BUTFI</name>
<dbReference type="RefSeq" id="WP_074754241.1">
    <property type="nucleotide sequence ID" value="NZ_FOGJ01000003.1"/>
</dbReference>
<dbReference type="InterPro" id="IPR022622">
    <property type="entry name" value="DUF3492"/>
</dbReference>
<protein>
    <submittedName>
        <fullName evidence="2">Glycosyltransferase involved in cell wall bisynthesis</fullName>
    </submittedName>
</protein>
<dbReference type="PANTHER" id="PTHR12526:SF608">
    <property type="entry name" value="PELF"/>
    <property type="match status" value="1"/>
</dbReference>
<proteinExistence type="predicted"/>
<dbReference type="Proteomes" id="UP000182584">
    <property type="component" value="Unassembled WGS sequence"/>
</dbReference>